<evidence type="ECO:0000256" key="2">
    <source>
        <dbReference type="ARBA" id="ARBA00006228"/>
    </source>
</evidence>
<gene>
    <name evidence="7" type="ORF">DPM12_02690</name>
</gene>
<keyword evidence="5" id="KW-1133">Transmembrane helix</keyword>
<dbReference type="Proteomes" id="UP000250462">
    <property type="component" value="Unassembled WGS sequence"/>
</dbReference>
<dbReference type="GO" id="GO:0008324">
    <property type="term" value="F:monoatomic cation transmembrane transporter activity"/>
    <property type="evidence" value="ECO:0007669"/>
    <property type="project" value="InterPro"/>
</dbReference>
<keyword evidence="8" id="KW-1185">Reference proteome</keyword>
<keyword evidence="6" id="KW-0472">Membrane</keyword>
<comment type="similarity">
    <text evidence="2">Belongs to the CPA3 antiporters (TC 2.A.63) subunit E family.</text>
</comment>
<evidence type="ECO:0000256" key="3">
    <source>
        <dbReference type="ARBA" id="ARBA00022475"/>
    </source>
</evidence>
<evidence type="ECO:0000313" key="8">
    <source>
        <dbReference type="Proteomes" id="UP000250462"/>
    </source>
</evidence>
<dbReference type="EMBL" id="QMIG01000002">
    <property type="protein sequence ID" value="RAW17791.1"/>
    <property type="molecule type" value="Genomic_DNA"/>
</dbReference>
<protein>
    <submittedName>
        <fullName evidence="7">Cation transporter</fullName>
    </submittedName>
</protein>
<dbReference type="PANTHER" id="PTHR34584:SF1">
    <property type="entry name" value="NA(+)_H(+) ANTIPORTER SUBUNIT E1"/>
    <property type="match status" value="1"/>
</dbReference>
<evidence type="ECO:0000256" key="1">
    <source>
        <dbReference type="ARBA" id="ARBA00004651"/>
    </source>
</evidence>
<accession>A0A329QZQ2</accession>
<keyword evidence="3" id="KW-1003">Cell membrane</keyword>
<proteinExistence type="inferred from homology"/>
<evidence type="ECO:0000256" key="4">
    <source>
        <dbReference type="ARBA" id="ARBA00022692"/>
    </source>
</evidence>
<dbReference type="AlphaFoldDB" id="A0A329QZQ2"/>
<evidence type="ECO:0000256" key="5">
    <source>
        <dbReference type="ARBA" id="ARBA00022989"/>
    </source>
</evidence>
<organism evidence="7 8">
    <name type="scientific">Phytoactinopolyspora halophila</name>
    <dbReference type="NCBI Taxonomy" id="1981511"/>
    <lineage>
        <taxon>Bacteria</taxon>
        <taxon>Bacillati</taxon>
        <taxon>Actinomycetota</taxon>
        <taxon>Actinomycetes</taxon>
        <taxon>Jiangellales</taxon>
        <taxon>Jiangellaceae</taxon>
        <taxon>Phytoactinopolyspora</taxon>
    </lineage>
</organism>
<reference evidence="7 8" key="1">
    <citation type="submission" date="2018-06" db="EMBL/GenBank/DDBJ databases">
        <title>Phytoactinopolyspora halophila sp. nov., a novel halophilic actinomycete isolated from a saline soil in China.</title>
        <authorList>
            <person name="Tang S.-K."/>
        </authorList>
    </citation>
    <scope>NUCLEOTIDE SEQUENCE [LARGE SCALE GENOMIC DNA]</scope>
    <source>
        <strain evidence="7 8">YIM 96934</strain>
    </source>
</reference>
<name>A0A329QZQ2_9ACTN</name>
<dbReference type="PANTHER" id="PTHR34584">
    <property type="entry name" value="NA(+)/H(+) ANTIPORTER SUBUNIT E1"/>
    <property type="match status" value="1"/>
</dbReference>
<keyword evidence="4" id="KW-0812">Transmembrane</keyword>
<dbReference type="InterPro" id="IPR002758">
    <property type="entry name" value="Cation_antiport_E"/>
</dbReference>
<dbReference type="Pfam" id="PF01899">
    <property type="entry name" value="MNHE"/>
    <property type="match status" value="1"/>
</dbReference>
<comment type="caution">
    <text evidence="7">The sequence shown here is derived from an EMBL/GenBank/DDBJ whole genome shotgun (WGS) entry which is preliminary data.</text>
</comment>
<comment type="subcellular location">
    <subcellularLocation>
        <location evidence="1">Cell membrane</location>
        <topology evidence="1">Multi-pass membrane protein</topology>
    </subcellularLocation>
</comment>
<sequence length="127" mass="14021">MIRMLSRIGAELLRVVRLVGFGAFFAYELLVASLQVAWDVITPRSRLSPGIVAISMQSTTPAEMTLMANLISLTPGTLSLTINEDQSMLYVHGMYVGSADEFRHTLHVFERRMLSAVRTHNRPGGAS</sequence>
<evidence type="ECO:0000256" key="6">
    <source>
        <dbReference type="ARBA" id="ARBA00023136"/>
    </source>
</evidence>
<dbReference type="GO" id="GO:0005886">
    <property type="term" value="C:plasma membrane"/>
    <property type="evidence" value="ECO:0007669"/>
    <property type="project" value="UniProtKB-SubCell"/>
</dbReference>
<evidence type="ECO:0000313" key="7">
    <source>
        <dbReference type="EMBL" id="RAW17791.1"/>
    </source>
</evidence>